<dbReference type="InterPro" id="IPR013087">
    <property type="entry name" value="Znf_C2H2_type"/>
</dbReference>
<dbReference type="FunFam" id="3.30.160.60:FF:000072">
    <property type="entry name" value="zinc finger protein 143 isoform X1"/>
    <property type="match status" value="1"/>
</dbReference>
<evidence type="ECO:0000256" key="4">
    <source>
        <dbReference type="ARBA" id="ARBA00022833"/>
    </source>
</evidence>
<dbReference type="AlphaFoldDB" id="A0A9P6T6A2"/>
<evidence type="ECO:0000259" key="6">
    <source>
        <dbReference type="PROSITE" id="PS50157"/>
    </source>
</evidence>
<dbReference type="GO" id="GO:0000978">
    <property type="term" value="F:RNA polymerase II cis-regulatory region sequence-specific DNA binding"/>
    <property type="evidence" value="ECO:0007669"/>
    <property type="project" value="TreeGrafter"/>
</dbReference>
<dbReference type="GO" id="GO:0000785">
    <property type="term" value="C:chromatin"/>
    <property type="evidence" value="ECO:0007669"/>
    <property type="project" value="TreeGrafter"/>
</dbReference>
<dbReference type="Proteomes" id="UP000886653">
    <property type="component" value="Unassembled WGS sequence"/>
</dbReference>
<dbReference type="PROSITE" id="PS00028">
    <property type="entry name" value="ZINC_FINGER_C2H2_1"/>
    <property type="match status" value="1"/>
</dbReference>
<evidence type="ECO:0000256" key="5">
    <source>
        <dbReference type="PROSITE-ProRule" id="PRU00042"/>
    </source>
</evidence>
<feature type="non-terminal residue" evidence="7">
    <location>
        <position position="1"/>
    </location>
</feature>
<dbReference type="PANTHER" id="PTHR14003:SF19">
    <property type="entry name" value="YY2 TRANSCRIPTION FACTOR"/>
    <property type="match status" value="1"/>
</dbReference>
<dbReference type="PANTHER" id="PTHR14003">
    <property type="entry name" value="TRANSCRIPTIONAL REPRESSOR PROTEIN YY"/>
    <property type="match status" value="1"/>
</dbReference>
<dbReference type="FunFam" id="3.30.160.60:FF:000733">
    <property type="entry name" value="Zinc finger protein 236 variant"/>
    <property type="match status" value="1"/>
</dbReference>
<proteinExistence type="predicted"/>
<dbReference type="InterPro" id="IPR036236">
    <property type="entry name" value="Znf_C2H2_sf"/>
</dbReference>
<accession>A0A9P6T6A2</accession>
<sequence>SNRYVCGEPGCGKTFSRPSSLKIHTYSHTGQKPFKCLRCDRAFSVQSNLKRH</sequence>
<feature type="non-terminal residue" evidence="7">
    <location>
        <position position="52"/>
    </location>
</feature>
<dbReference type="GO" id="GO:0000981">
    <property type="term" value="F:DNA-binding transcription factor activity, RNA polymerase II-specific"/>
    <property type="evidence" value="ECO:0007669"/>
    <property type="project" value="UniProtKB-ARBA"/>
</dbReference>
<evidence type="ECO:0000313" key="8">
    <source>
        <dbReference type="Proteomes" id="UP000886653"/>
    </source>
</evidence>
<keyword evidence="2" id="KW-0677">Repeat</keyword>
<protein>
    <recommendedName>
        <fullName evidence="6">C2H2-type domain-containing protein</fullName>
    </recommendedName>
</protein>
<dbReference type="PROSITE" id="PS50157">
    <property type="entry name" value="ZINC_FINGER_C2H2_2"/>
    <property type="match status" value="2"/>
</dbReference>
<gene>
    <name evidence="7" type="ORF">CROQUDRAFT_28970</name>
</gene>
<organism evidence="7 8">
    <name type="scientific">Cronartium quercuum f. sp. fusiforme G11</name>
    <dbReference type="NCBI Taxonomy" id="708437"/>
    <lineage>
        <taxon>Eukaryota</taxon>
        <taxon>Fungi</taxon>
        <taxon>Dikarya</taxon>
        <taxon>Basidiomycota</taxon>
        <taxon>Pucciniomycotina</taxon>
        <taxon>Pucciniomycetes</taxon>
        <taxon>Pucciniales</taxon>
        <taxon>Coleosporiaceae</taxon>
        <taxon>Cronartium</taxon>
    </lineage>
</organism>
<evidence type="ECO:0000256" key="2">
    <source>
        <dbReference type="ARBA" id="ARBA00022737"/>
    </source>
</evidence>
<feature type="domain" description="C2H2-type" evidence="6">
    <location>
        <begin position="4"/>
        <end position="33"/>
    </location>
</feature>
<evidence type="ECO:0000313" key="7">
    <source>
        <dbReference type="EMBL" id="KAG0140365.1"/>
    </source>
</evidence>
<feature type="domain" description="C2H2-type" evidence="6">
    <location>
        <begin position="34"/>
        <end position="52"/>
    </location>
</feature>
<dbReference type="Gene3D" id="3.30.160.60">
    <property type="entry name" value="Classic Zinc Finger"/>
    <property type="match status" value="2"/>
</dbReference>
<keyword evidence="4" id="KW-0862">Zinc</keyword>
<keyword evidence="8" id="KW-1185">Reference proteome</keyword>
<dbReference type="OrthoDB" id="6077919at2759"/>
<comment type="caution">
    <text evidence="7">The sequence shown here is derived from an EMBL/GenBank/DDBJ whole genome shotgun (WGS) entry which is preliminary data.</text>
</comment>
<dbReference type="Pfam" id="PF00096">
    <property type="entry name" value="zf-C2H2"/>
    <property type="match status" value="2"/>
</dbReference>
<dbReference type="EMBL" id="MU167450">
    <property type="protein sequence ID" value="KAG0140365.1"/>
    <property type="molecule type" value="Genomic_DNA"/>
</dbReference>
<dbReference type="GO" id="GO:0031519">
    <property type="term" value="C:PcG protein complex"/>
    <property type="evidence" value="ECO:0007669"/>
    <property type="project" value="TreeGrafter"/>
</dbReference>
<name>A0A9P6T6A2_9BASI</name>
<evidence type="ECO:0000256" key="1">
    <source>
        <dbReference type="ARBA" id="ARBA00022723"/>
    </source>
</evidence>
<keyword evidence="3 5" id="KW-0863">Zinc-finger</keyword>
<dbReference type="SUPFAM" id="SSF57667">
    <property type="entry name" value="beta-beta-alpha zinc fingers"/>
    <property type="match status" value="1"/>
</dbReference>
<dbReference type="GO" id="GO:0008270">
    <property type="term" value="F:zinc ion binding"/>
    <property type="evidence" value="ECO:0007669"/>
    <property type="project" value="UniProtKB-KW"/>
</dbReference>
<keyword evidence="1" id="KW-0479">Metal-binding</keyword>
<dbReference type="GO" id="GO:0005667">
    <property type="term" value="C:transcription regulator complex"/>
    <property type="evidence" value="ECO:0007669"/>
    <property type="project" value="TreeGrafter"/>
</dbReference>
<evidence type="ECO:0000256" key="3">
    <source>
        <dbReference type="ARBA" id="ARBA00022771"/>
    </source>
</evidence>
<reference evidence="7" key="1">
    <citation type="submission" date="2013-11" db="EMBL/GenBank/DDBJ databases">
        <title>Genome sequence of the fusiform rust pathogen reveals effectors for host alternation and coevolution with pine.</title>
        <authorList>
            <consortium name="DOE Joint Genome Institute"/>
            <person name="Smith K."/>
            <person name="Pendleton A."/>
            <person name="Kubisiak T."/>
            <person name="Anderson C."/>
            <person name="Salamov A."/>
            <person name="Aerts A."/>
            <person name="Riley R."/>
            <person name="Clum A."/>
            <person name="Lindquist E."/>
            <person name="Ence D."/>
            <person name="Campbell M."/>
            <person name="Kronenberg Z."/>
            <person name="Feau N."/>
            <person name="Dhillon B."/>
            <person name="Hamelin R."/>
            <person name="Burleigh J."/>
            <person name="Smith J."/>
            <person name="Yandell M."/>
            <person name="Nelson C."/>
            <person name="Grigoriev I."/>
            <person name="Davis J."/>
        </authorList>
    </citation>
    <scope>NUCLEOTIDE SEQUENCE</scope>
    <source>
        <strain evidence="7">G11</strain>
    </source>
</reference>
<dbReference type="SMART" id="SM00355">
    <property type="entry name" value="ZnF_C2H2"/>
    <property type="match status" value="1"/>
</dbReference>